<gene>
    <name evidence="1" type="ORF">SAMN04489860_0789</name>
</gene>
<sequence length="240" mass="26668">MPNSDVEVRYRTRTLDDVITTLDAVDAQRIAAGSPVREFPVYMGRANYSGYFWSATMRDHVVYESLLEQSWLWLADFAPEITCIAAQPMYVRGPDGDRFRTRVPDFLCLTSSGSVRVVDVKPAPMLKKSEVTSSLAWMADLCSARGWEYDVWTGPDPVVLRNVRWIAAARSPQALEILDARSTVRSARGGATFADLESRLISTGCRSPRLEILGALWLGLLSADLRVPLAPDSWLEPASV</sequence>
<dbReference type="RefSeq" id="WP_172829007.1">
    <property type="nucleotide sequence ID" value="NZ_LT629776.1"/>
</dbReference>
<keyword evidence="2" id="KW-1185">Reference proteome</keyword>
<dbReference type="STRING" id="545619.SAMN04489860_0789"/>
<accession>A0A1H1PFA2</accession>
<reference evidence="1 2" key="1">
    <citation type="submission" date="2016-10" db="EMBL/GenBank/DDBJ databases">
        <authorList>
            <person name="de Groot N.N."/>
        </authorList>
    </citation>
    <scope>NUCLEOTIDE SEQUENCE [LARGE SCALE GENOMIC DNA]</scope>
    <source>
        <strain evidence="1 2">DSM 22126</strain>
    </source>
</reference>
<name>A0A1H1PFA2_9CELL</name>
<evidence type="ECO:0000313" key="2">
    <source>
        <dbReference type="Proteomes" id="UP000185663"/>
    </source>
</evidence>
<dbReference type="NCBIfam" id="NF033179">
    <property type="entry name" value="TnsA_like_Actin"/>
    <property type="match status" value="1"/>
</dbReference>
<organism evidence="1 2">
    <name type="scientific">Paraoerskovia marina</name>
    <dbReference type="NCBI Taxonomy" id="545619"/>
    <lineage>
        <taxon>Bacteria</taxon>
        <taxon>Bacillati</taxon>
        <taxon>Actinomycetota</taxon>
        <taxon>Actinomycetes</taxon>
        <taxon>Micrococcales</taxon>
        <taxon>Cellulomonadaceae</taxon>
        <taxon>Paraoerskovia</taxon>
    </lineage>
</organism>
<dbReference type="AlphaFoldDB" id="A0A1H1PFA2"/>
<dbReference type="InterPro" id="IPR048000">
    <property type="entry name" value="TnsA-like"/>
</dbReference>
<protein>
    <recommendedName>
        <fullName evidence="3">TnsA endonuclease N terminal</fullName>
    </recommendedName>
</protein>
<proteinExistence type="predicted"/>
<dbReference type="EMBL" id="LT629776">
    <property type="protein sequence ID" value="SDS09777.1"/>
    <property type="molecule type" value="Genomic_DNA"/>
</dbReference>
<evidence type="ECO:0008006" key="3">
    <source>
        <dbReference type="Google" id="ProtNLM"/>
    </source>
</evidence>
<dbReference type="Proteomes" id="UP000185663">
    <property type="component" value="Chromosome I"/>
</dbReference>
<evidence type="ECO:0000313" key="1">
    <source>
        <dbReference type="EMBL" id="SDS09777.1"/>
    </source>
</evidence>